<evidence type="ECO:0000256" key="6">
    <source>
        <dbReference type="ARBA" id="ARBA00023157"/>
    </source>
</evidence>
<dbReference type="InterPro" id="IPR008993">
    <property type="entry name" value="TIMP-like_OB-fold"/>
</dbReference>
<keyword evidence="4" id="KW-0483">Metalloprotease inhibitor</keyword>
<protein>
    <recommendedName>
        <fullName evidence="11">NTR domain-containing protein</fullName>
    </recommendedName>
</protein>
<evidence type="ECO:0000256" key="8">
    <source>
        <dbReference type="PIRSR" id="PIRSR601820-1"/>
    </source>
</evidence>
<dbReference type="Gene3D" id="3.90.370.10">
    <property type="entry name" value="Tissue inhibitor of metalloproteinase-1. Chain B, domain 1"/>
    <property type="match status" value="1"/>
</dbReference>
<dbReference type="CDD" id="cd03577">
    <property type="entry name" value="NTR_TIMP_like"/>
    <property type="match status" value="1"/>
</dbReference>
<dbReference type="Gene3D" id="2.40.50.120">
    <property type="match status" value="1"/>
</dbReference>
<dbReference type="STRING" id="139723.A0A182M9Z8"/>
<name>A0A182M9Z8_9DIPT</name>
<keyword evidence="6 9" id="KW-1015">Disulfide bond</keyword>
<proteinExistence type="inferred from homology"/>
<dbReference type="SUPFAM" id="SSF50242">
    <property type="entry name" value="TIMP-like"/>
    <property type="match status" value="1"/>
</dbReference>
<dbReference type="VEuPathDB" id="VectorBase:ACUA013133"/>
<evidence type="ECO:0000256" key="10">
    <source>
        <dbReference type="SAM" id="SignalP"/>
    </source>
</evidence>
<keyword evidence="5" id="KW-0646">Protease inhibitor</keyword>
<dbReference type="SMART" id="SM00206">
    <property type="entry name" value="NTR"/>
    <property type="match status" value="1"/>
</dbReference>
<feature type="domain" description="NTR" evidence="11">
    <location>
        <begin position="26"/>
        <end position="142"/>
    </location>
</feature>
<feature type="disulfide bond" evidence="9">
    <location>
        <begin position="144"/>
        <end position="194"/>
    </location>
</feature>
<dbReference type="PANTHER" id="PTHR11844:SF33">
    <property type="entry name" value="TISSUE INHIBITOR OF METALLOPROTEINASE"/>
    <property type="match status" value="1"/>
</dbReference>
<dbReference type="PROSITE" id="PS50189">
    <property type="entry name" value="NTR"/>
    <property type="match status" value="1"/>
</dbReference>
<keyword evidence="8" id="KW-0479">Metal-binding</keyword>
<dbReference type="GO" id="GO:0002020">
    <property type="term" value="F:protease binding"/>
    <property type="evidence" value="ECO:0007669"/>
    <property type="project" value="TreeGrafter"/>
</dbReference>
<dbReference type="EnsemblMetazoa" id="ACUA013133-RA">
    <property type="protein sequence ID" value="ACUA013133-PA"/>
    <property type="gene ID" value="ACUA013133"/>
</dbReference>
<sequence length="212" mass="23405">MKANRTLLAVAILGLLAILLPTAESCSCQQQHPQTAFCASEYVIVAQVLRRTSSKDRPALDAYKIAIKKEYKMSEEARKFLRHGKLFTASSGSMCGITLEPNKLYAIAANSEQVGLCDYVHPYSNLTIVERRGLSGIYRKGCGCRINHCWKHKCSRRVGSCNWTPSTAKIDCTASFSSCVPAGVVNEDGTPIKCHWRRSQHFGQCMVENGGK</sequence>
<evidence type="ECO:0000256" key="2">
    <source>
        <dbReference type="ARBA" id="ARBA00011027"/>
    </source>
</evidence>
<dbReference type="InterPro" id="IPR001820">
    <property type="entry name" value="TIMP"/>
</dbReference>
<feature type="chain" id="PRO_5008128180" description="NTR domain-containing protein" evidence="10">
    <location>
        <begin position="26"/>
        <end position="212"/>
    </location>
</feature>
<feature type="disulfide bond" evidence="9">
    <location>
        <begin position="28"/>
        <end position="117"/>
    </location>
</feature>
<feature type="binding site" evidence="8">
    <location>
        <position position="26"/>
    </location>
    <ligand>
        <name>Zn(2+)</name>
        <dbReference type="ChEBI" id="CHEBI:29105"/>
        <note>ligand shared with metalloproteinase partner</note>
    </ligand>
</feature>
<feature type="disulfide bond" evidence="9">
    <location>
        <begin position="38"/>
        <end position="142"/>
    </location>
</feature>
<evidence type="ECO:0000256" key="4">
    <source>
        <dbReference type="ARBA" id="ARBA00022608"/>
    </source>
</evidence>
<feature type="signal peptide" evidence="10">
    <location>
        <begin position="1"/>
        <end position="25"/>
    </location>
</feature>
<keyword evidence="13" id="KW-1185">Reference proteome</keyword>
<reference evidence="13" key="1">
    <citation type="submission" date="2013-09" db="EMBL/GenBank/DDBJ databases">
        <title>The Genome Sequence of Anopheles culicifacies species A.</title>
        <authorList>
            <consortium name="The Broad Institute Genomics Platform"/>
            <person name="Neafsey D.E."/>
            <person name="Besansky N."/>
            <person name="Howell P."/>
            <person name="Walton C."/>
            <person name="Young S.K."/>
            <person name="Zeng Q."/>
            <person name="Gargeya S."/>
            <person name="Fitzgerald M."/>
            <person name="Haas B."/>
            <person name="Abouelleil A."/>
            <person name="Allen A.W."/>
            <person name="Alvarado L."/>
            <person name="Arachchi H.M."/>
            <person name="Berlin A.M."/>
            <person name="Chapman S.B."/>
            <person name="Gainer-Dewar J."/>
            <person name="Goldberg J."/>
            <person name="Griggs A."/>
            <person name="Gujja S."/>
            <person name="Hansen M."/>
            <person name="Howarth C."/>
            <person name="Imamovic A."/>
            <person name="Ireland A."/>
            <person name="Larimer J."/>
            <person name="McCowan C."/>
            <person name="Murphy C."/>
            <person name="Pearson M."/>
            <person name="Poon T.W."/>
            <person name="Priest M."/>
            <person name="Roberts A."/>
            <person name="Saif S."/>
            <person name="Shea T."/>
            <person name="Sisk P."/>
            <person name="Sykes S."/>
            <person name="Wortman J."/>
            <person name="Nusbaum C."/>
            <person name="Birren B."/>
        </authorList>
    </citation>
    <scope>NUCLEOTIDE SEQUENCE [LARGE SCALE GENOMIC DNA]</scope>
    <source>
        <strain evidence="13">A-37</strain>
    </source>
</reference>
<keyword evidence="3" id="KW-0964">Secreted</keyword>
<dbReference type="Proteomes" id="UP000075883">
    <property type="component" value="Unassembled WGS sequence"/>
</dbReference>
<evidence type="ECO:0000256" key="5">
    <source>
        <dbReference type="ARBA" id="ARBA00022690"/>
    </source>
</evidence>
<keyword evidence="10" id="KW-0732">Signal</keyword>
<organism evidence="12 13">
    <name type="scientific">Anopheles culicifacies</name>
    <dbReference type="NCBI Taxonomy" id="139723"/>
    <lineage>
        <taxon>Eukaryota</taxon>
        <taxon>Metazoa</taxon>
        <taxon>Ecdysozoa</taxon>
        <taxon>Arthropoda</taxon>
        <taxon>Hexapoda</taxon>
        <taxon>Insecta</taxon>
        <taxon>Pterygota</taxon>
        <taxon>Neoptera</taxon>
        <taxon>Endopterygota</taxon>
        <taxon>Diptera</taxon>
        <taxon>Nematocera</taxon>
        <taxon>Culicoidea</taxon>
        <taxon>Culicidae</taxon>
        <taxon>Anophelinae</taxon>
        <taxon>Anopheles</taxon>
        <taxon>culicifacies species complex</taxon>
    </lineage>
</organism>
<evidence type="ECO:0000313" key="13">
    <source>
        <dbReference type="Proteomes" id="UP000075883"/>
    </source>
</evidence>
<comment type="subcellular location">
    <subcellularLocation>
        <location evidence="1">Secreted</location>
    </subcellularLocation>
</comment>
<dbReference type="InterPro" id="IPR001134">
    <property type="entry name" value="Netrin_domain"/>
</dbReference>
<evidence type="ECO:0000313" key="12">
    <source>
        <dbReference type="EnsemblMetazoa" id="ACUA013133-PA"/>
    </source>
</evidence>
<evidence type="ECO:0000259" key="11">
    <source>
        <dbReference type="PROSITE" id="PS50189"/>
    </source>
</evidence>
<dbReference type="GO" id="GO:0051045">
    <property type="term" value="P:negative regulation of membrane protein ectodomain proteolysis"/>
    <property type="evidence" value="ECO:0007669"/>
    <property type="project" value="TreeGrafter"/>
</dbReference>
<reference evidence="12" key="2">
    <citation type="submission" date="2020-05" db="UniProtKB">
        <authorList>
            <consortium name="EnsemblMetazoa"/>
        </authorList>
    </citation>
    <scope>IDENTIFICATION</scope>
    <source>
        <strain evidence="12">A-37</strain>
    </source>
</reference>
<dbReference type="Pfam" id="PF00965">
    <property type="entry name" value="TIMP"/>
    <property type="match status" value="1"/>
</dbReference>
<feature type="disulfide bond" evidence="9">
    <location>
        <begin position="26"/>
        <end position="95"/>
    </location>
</feature>
<keyword evidence="8" id="KW-0862">Zinc</keyword>
<dbReference type="GO" id="GO:0031012">
    <property type="term" value="C:extracellular matrix"/>
    <property type="evidence" value="ECO:0007669"/>
    <property type="project" value="TreeGrafter"/>
</dbReference>
<evidence type="ECO:0000256" key="3">
    <source>
        <dbReference type="ARBA" id="ARBA00022525"/>
    </source>
</evidence>
<evidence type="ECO:0000256" key="9">
    <source>
        <dbReference type="PIRSR" id="PIRSR601820-3"/>
    </source>
</evidence>
<dbReference type="InterPro" id="IPR027465">
    <property type="entry name" value="TIMP_C"/>
</dbReference>
<comment type="similarity">
    <text evidence="2">Belongs to the protease inhibitor I35 (TIMP) family.</text>
</comment>
<dbReference type="GO" id="GO:0008191">
    <property type="term" value="F:metalloendopeptidase inhibitor activity"/>
    <property type="evidence" value="ECO:0007669"/>
    <property type="project" value="InterPro"/>
</dbReference>
<dbReference type="AlphaFoldDB" id="A0A182M9Z8"/>
<accession>A0A182M9Z8</accession>
<evidence type="ECO:0000256" key="1">
    <source>
        <dbReference type="ARBA" id="ARBA00004613"/>
    </source>
</evidence>
<keyword evidence="7" id="KW-0481">Metalloenzyme inhibitor</keyword>
<dbReference type="PANTHER" id="PTHR11844">
    <property type="entry name" value="METALLOPROTEASE INHIBITOR"/>
    <property type="match status" value="1"/>
</dbReference>
<feature type="disulfide bond" evidence="9">
    <location>
        <begin position="149"/>
        <end position="154"/>
    </location>
</feature>
<dbReference type="GO" id="GO:0046872">
    <property type="term" value="F:metal ion binding"/>
    <property type="evidence" value="ECO:0007669"/>
    <property type="project" value="UniProtKB-KW"/>
</dbReference>
<dbReference type="GO" id="GO:0005615">
    <property type="term" value="C:extracellular space"/>
    <property type="evidence" value="ECO:0007669"/>
    <property type="project" value="TreeGrafter"/>
</dbReference>
<evidence type="ECO:0000256" key="7">
    <source>
        <dbReference type="ARBA" id="ARBA00023215"/>
    </source>
</evidence>
<dbReference type="EMBL" id="AXCM01005753">
    <property type="status" value="NOT_ANNOTATED_CDS"/>
    <property type="molecule type" value="Genomic_DNA"/>
</dbReference>